<gene>
    <name evidence="3" type="ORF">C5F44_03780</name>
</gene>
<feature type="region of interest" description="Disordered" evidence="1">
    <location>
        <begin position="130"/>
        <end position="151"/>
    </location>
</feature>
<feature type="domain" description="Cupin type-2" evidence="2">
    <location>
        <begin position="33"/>
        <end position="102"/>
    </location>
</feature>
<dbReference type="InterPro" id="IPR052538">
    <property type="entry name" value="Flavonoid_dioxygenase-like"/>
</dbReference>
<dbReference type="SUPFAM" id="SSF51182">
    <property type="entry name" value="RmlC-like cupins"/>
    <property type="match status" value="1"/>
</dbReference>
<dbReference type="InterPro" id="IPR011051">
    <property type="entry name" value="RmlC_Cupin_sf"/>
</dbReference>
<dbReference type="Proteomes" id="UP000241362">
    <property type="component" value="Unassembled WGS sequence"/>
</dbReference>
<name>A0A2T4JE05_FUSBL</name>
<evidence type="ECO:0000313" key="3">
    <source>
        <dbReference type="EMBL" id="PTE16145.1"/>
    </source>
</evidence>
<proteinExistence type="predicted"/>
<comment type="caution">
    <text evidence="3">The sequence shown here is derived from an EMBL/GenBank/DDBJ whole genome shotgun (WGS) entry which is preliminary data.</text>
</comment>
<organism evidence="3 4">
    <name type="scientific">Fuscovulum blasticum DSM 2131</name>
    <dbReference type="NCBI Taxonomy" id="1188250"/>
    <lineage>
        <taxon>Bacteria</taxon>
        <taxon>Pseudomonadati</taxon>
        <taxon>Pseudomonadota</taxon>
        <taxon>Alphaproteobacteria</taxon>
        <taxon>Rhodobacterales</taxon>
        <taxon>Paracoccaceae</taxon>
        <taxon>Pseudogemmobacter</taxon>
    </lineage>
</organism>
<keyword evidence="4" id="KW-1185">Reference proteome</keyword>
<dbReference type="AlphaFoldDB" id="A0A2T4JE05"/>
<reference evidence="3 4" key="1">
    <citation type="submission" date="2018-03" db="EMBL/GenBank/DDBJ databases">
        <title>Rhodobacter blasticus.</title>
        <authorList>
            <person name="Meyer T.E."/>
            <person name="Miller S."/>
            <person name="Lodha T."/>
            <person name="Gandham S."/>
            <person name="Chintalapati S."/>
            <person name="Chintalapati V.R."/>
        </authorList>
    </citation>
    <scope>NUCLEOTIDE SEQUENCE [LARGE SCALE GENOMIC DNA]</scope>
    <source>
        <strain evidence="3 4">DSM 2131</strain>
    </source>
</reference>
<dbReference type="Pfam" id="PF07883">
    <property type="entry name" value="Cupin_2"/>
    <property type="match status" value="1"/>
</dbReference>
<dbReference type="RefSeq" id="WP_107672153.1">
    <property type="nucleotide sequence ID" value="NZ_PZKE01000002.1"/>
</dbReference>
<dbReference type="Gene3D" id="2.60.120.10">
    <property type="entry name" value="Jelly Rolls"/>
    <property type="match status" value="1"/>
</dbReference>
<dbReference type="CDD" id="cd02223">
    <property type="entry name" value="cupin_Bh2720-like"/>
    <property type="match status" value="1"/>
</dbReference>
<evidence type="ECO:0000313" key="4">
    <source>
        <dbReference type="Proteomes" id="UP000241362"/>
    </source>
</evidence>
<dbReference type="EMBL" id="PZKE01000002">
    <property type="protein sequence ID" value="PTE16145.1"/>
    <property type="molecule type" value="Genomic_DNA"/>
</dbReference>
<evidence type="ECO:0000259" key="2">
    <source>
        <dbReference type="Pfam" id="PF07883"/>
    </source>
</evidence>
<dbReference type="PANTHER" id="PTHR43346:SF1">
    <property type="entry name" value="QUERCETIN 2,3-DIOXYGENASE-RELATED"/>
    <property type="match status" value="1"/>
</dbReference>
<accession>A0A2T4JE05</accession>
<dbReference type="InterPro" id="IPR013096">
    <property type="entry name" value="Cupin_2"/>
</dbReference>
<dbReference type="InterPro" id="IPR014710">
    <property type="entry name" value="RmlC-like_jellyroll"/>
</dbReference>
<protein>
    <submittedName>
        <fullName evidence="3">Cupin domain-containing protein</fullName>
    </submittedName>
</protein>
<sequence>MKQGYVGALERLTRDNRDFRRVLFTAGHLQLVLMALRPGEEIGSEVHMTHDQFFRIEKGKGRIRIDGVKIRVAAGDAILVPAGVRHNLTNTGKRRLRLYTIYAPPNHADQLVEATRAIADAHEKARALAASAEQGRKDMIDEGGPVAAATA</sequence>
<evidence type="ECO:0000256" key="1">
    <source>
        <dbReference type="SAM" id="MobiDB-lite"/>
    </source>
</evidence>
<dbReference type="PANTHER" id="PTHR43346">
    <property type="entry name" value="LIGAND BINDING DOMAIN PROTEIN, PUTATIVE (AFU_ORTHOLOGUE AFUA_6G14370)-RELATED"/>
    <property type="match status" value="1"/>
</dbReference>